<dbReference type="GO" id="GO:0016846">
    <property type="term" value="F:carbon-sulfur lyase activity"/>
    <property type="evidence" value="ECO:0007669"/>
    <property type="project" value="InterPro"/>
</dbReference>
<organism evidence="7 8">
    <name type="scientific">Passalora fulva</name>
    <name type="common">Tomato leaf mold</name>
    <name type="synonym">Cladosporium fulvum</name>
    <dbReference type="NCBI Taxonomy" id="5499"/>
    <lineage>
        <taxon>Eukaryota</taxon>
        <taxon>Fungi</taxon>
        <taxon>Dikarya</taxon>
        <taxon>Ascomycota</taxon>
        <taxon>Pezizomycotina</taxon>
        <taxon>Dothideomycetes</taxon>
        <taxon>Dothideomycetidae</taxon>
        <taxon>Mycosphaerellales</taxon>
        <taxon>Mycosphaerellaceae</taxon>
        <taxon>Fulvia</taxon>
    </lineage>
</organism>
<dbReference type="SUPFAM" id="SSF51316">
    <property type="entry name" value="Mss4-like"/>
    <property type="match status" value="1"/>
</dbReference>
<feature type="domain" description="CENP-V/GFA" evidence="6">
    <location>
        <begin position="25"/>
        <end position="143"/>
    </location>
</feature>
<evidence type="ECO:0000256" key="4">
    <source>
        <dbReference type="ARBA" id="ARBA00023239"/>
    </source>
</evidence>
<evidence type="ECO:0000256" key="2">
    <source>
        <dbReference type="ARBA" id="ARBA00022723"/>
    </source>
</evidence>
<dbReference type="Proteomes" id="UP000756132">
    <property type="component" value="Chromosome 11"/>
</dbReference>
<dbReference type="InterPro" id="IPR011057">
    <property type="entry name" value="Mss4-like_sf"/>
</dbReference>
<gene>
    <name evidence="7" type="ORF">CLAFUR5_13261</name>
</gene>
<reference evidence="7" key="1">
    <citation type="submission" date="2021-12" db="EMBL/GenBank/DDBJ databases">
        <authorList>
            <person name="Zaccaron A."/>
            <person name="Stergiopoulos I."/>
        </authorList>
    </citation>
    <scope>NUCLEOTIDE SEQUENCE</scope>
    <source>
        <strain evidence="7">Race5_Kim</strain>
    </source>
</reference>
<evidence type="ECO:0000259" key="6">
    <source>
        <dbReference type="PROSITE" id="PS51891"/>
    </source>
</evidence>
<evidence type="ECO:0000256" key="3">
    <source>
        <dbReference type="ARBA" id="ARBA00022833"/>
    </source>
</evidence>
<dbReference type="OrthoDB" id="428768at2759"/>
<keyword evidence="8" id="KW-1185">Reference proteome</keyword>
<dbReference type="InterPro" id="IPR006913">
    <property type="entry name" value="CENP-V/GFA"/>
</dbReference>
<dbReference type="GO" id="GO:0046872">
    <property type="term" value="F:metal ion binding"/>
    <property type="evidence" value="ECO:0007669"/>
    <property type="project" value="UniProtKB-KW"/>
</dbReference>
<dbReference type="PANTHER" id="PTHR33337:SF8">
    <property type="entry name" value="CENP-V_GFA DOMAIN-CONTAINING PROTEIN"/>
    <property type="match status" value="1"/>
</dbReference>
<dbReference type="PANTHER" id="PTHR33337">
    <property type="entry name" value="GFA DOMAIN-CONTAINING PROTEIN"/>
    <property type="match status" value="1"/>
</dbReference>
<evidence type="ECO:0000256" key="5">
    <source>
        <dbReference type="SAM" id="MobiDB-lite"/>
    </source>
</evidence>
<name>A0A9Q8UV67_PASFU</name>
<dbReference type="AlphaFoldDB" id="A0A9Q8UV67"/>
<dbReference type="OMA" id="YCGAVQI"/>
<accession>A0A9Q8UV67</accession>
<sequence>MSTKPEGNIVLPSEGARGGPDAKAATATCYCGAVQIEVPTEGPGLVDTFICHCTDCRKITASTFASNSIVKDTHLKHLRGEDKLTRFKQSRTIAMGNSMENSFCSICGTLLYRRSSGYPGMSIPRIGTIDDFDLQETKFKPRIESLRRIGSGGCSLVRRWMIVRARCIRRGSTGRVVMMGLVGVGD</sequence>
<keyword evidence="2" id="KW-0479">Metal-binding</keyword>
<proteinExistence type="inferred from homology"/>
<evidence type="ECO:0000256" key="1">
    <source>
        <dbReference type="ARBA" id="ARBA00005495"/>
    </source>
</evidence>
<evidence type="ECO:0000313" key="8">
    <source>
        <dbReference type="Proteomes" id="UP000756132"/>
    </source>
</evidence>
<dbReference type="KEGG" id="ffu:CLAFUR5_13261"/>
<feature type="region of interest" description="Disordered" evidence="5">
    <location>
        <begin position="1"/>
        <end position="20"/>
    </location>
</feature>
<reference evidence="7" key="2">
    <citation type="journal article" date="2022" name="Microb. Genom.">
        <title>A chromosome-scale genome assembly of the tomato pathogen Cladosporium fulvum reveals a compartmentalized genome architecture and the presence of a dispensable chromosome.</title>
        <authorList>
            <person name="Zaccaron A.Z."/>
            <person name="Chen L.H."/>
            <person name="Samaras A."/>
            <person name="Stergiopoulos I."/>
        </authorList>
    </citation>
    <scope>NUCLEOTIDE SEQUENCE</scope>
    <source>
        <strain evidence="7">Race5_Kim</strain>
    </source>
</reference>
<keyword evidence="4" id="KW-0456">Lyase</keyword>
<dbReference type="EMBL" id="CP090173">
    <property type="protein sequence ID" value="UJO23651.1"/>
    <property type="molecule type" value="Genomic_DNA"/>
</dbReference>
<dbReference type="GeneID" id="71993139"/>
<evidence type="ECO:0000313" key="7">
    <source>
        <dbReference type="EMBL" id="UJO23651.1"/>
    </source>
</evidence>
<dbReference type="PROSITE" id="PS51891">
    <property type="entry name" value="CENP_V_GFA"/>
    <property type="match status" value="1"/>
</dbReference>
<dbReference type="Pfam" id="PF04828">
    <property type="entry name" value="GFA"/>
    <property type="match status" value="1"/>
</dbReference>
<comment type="similarity">
    <text evidence="1">Belongs to the Gfa family.</text>
</comment>
<dbReference type="Gene3D" id="3.90.1590.10">
    <property type="entry name" value="glutathione-dependent formaldehyde- activating enzyme (gfa)"/>
    <property type="match status" value="1"/>
</dbReference>
<protein>
    <recommendedName>
        <fullName evidence="6">CENP-V/GFA domain-containing protein</fullName>
    </recommendedName>
</protein>
<keyword evidence="3" id="KW-0862">Zinc</keyword>
<dbReference type="RefSeq" id="XP_047768017.1">
    <property type="nucleotide sequence ID" value="XM_047912409.1"/>
</dbReference>